<name>A0A917YR23_9ACTN</name>
<keyword evidence="6" id="KW-1185">Reference proteome</keyword>
<organism evidence="5 6">
    <name type="scientific">Nonomuraea cavernae</name>
    <dbReference type="NCBI Taxonomy" id="2045107"/>
    <lineage>
        <taxon>Bacteria</taxon>
        <taxon>Bacillati</taxon>
        <taxon>Actinomycetota</taxon>
        <taxon>Actinomycetes</taxon>
        <taxon>Streptosporangiales</taxon>
        <taxon>Streptosporangiaceae</taxon>
        <taxon>Nonomuraea</taxon>
    </lineage>
</organism>
<dbReference type="Proteomes" id="UP000646523">
    <property type="component" value="Unassembled WGS sequence"/>
</dbReference>
<evidence type="ECO:0000256" key="1">
    <source>
        <dbReference type="ARBA" id="ARBA00022679"/>
    </source>
</evidence>
<dbReference type="GO" id="GO:0005840">
    <property type="term" value="C:ribosome"/>
    <property type="evidence" value="ECO:0007669"/>
    <property type="project" value="UniProtKB-KW"/>
</dbReference>
<evidence type="ECO:0000256" key="3">
    <source>
        <dbReference type="ARBA" id="ARBA00038502"/>
    </source>
</evidence>
<evidence type="ECO:0000313" key="6">
    <source>
        <dbReference type="Proteomes" id="UP000646523"/>
    </source>
</evidence>
<reference evidence="5" key="2">
    <citation type="submission" date="2020-09" db="EMBL/GenBank/DDBJ databases">
        <authorList>
            <person name="Sun Q."/>
            <person name="Zhou Y."/>
        </authorList>
    </citation>
    <scope>NUCLEOTIDE SEQUENCE</scope>
    <source>
        <strain evidence="5">CGMCC 4.7368</strain>
    </source>
</reference>
<evidence type="ECO:0000256" key="2">
    <source>
        <dbReference type="ARBA" id="ARBA00023315"/>
    </source>
</evidence>
<dbReference type="Pfam" id="PF13302">
    <property type="entry name" value="Acetyltransf_3"/>
    <property type="match status" value="1"/>
</dbReference>
<dbReference type="SUPFAM" id="SSF55729">
    <property type="entry name" value="Acyl-CoA N-acyltransferases (Nat)"/>
    <property type="match status" value="1"/>
</dbReference>
<keyword evidence="2" id="KW-0012">Acyltransferase</keyword>
<dbReference type="RefSeq" id="WP_189121889.1">
    <property type="nucleotide sequence ID" value="NZ_BMNH01000001.1"/>
</dbReference>
<proteinExistence type="inferred from homology"/>
<comment type="caution">
    <text evidence="5">The sequence shown here is derived from an EMBL/GenBank/DDBJ whole genome shotgun (WGS) entry which is preliminary data.</text>
</comment>
<dbReference type="InterPro" id="IPR000182">
    <property type="entry name" value="GNAT_dom"/>
</dbReference>
<gene>
    <name evidence="5" type="primary">rimJ</name>
    <name evidence="5" type="ORF">GCM10012289_00530</name>
</gene>
<dbReference type="AlphaFoldDB" id="A0A917YR23"/>
<dbReference type="PROSITE" id="PS51186">
    <property type="entry name" value="GNAT"/>
    <property type="match status" value="1"/>
</dbReference>
<dbReference type="PANTHER" id="PTHR43792:SF8">
    <property type="entry name" value="[RIBOSOMAL PROTEIN US5]-ALANINE N-ACETYLTRANSFERASE"/>
    <property type="match status" value="1"/>
</dbReference>
<evidence type="ECO:0000259" key="4">
    <source>
        <dbReference type="PROSITE" id="PS51186"/>
    </source>
</evidence>
<feature type="domain" description="N-acetyltransferase" evidence="4">
    <location>
        <begin position="9"/>
        <end position="173"/>
    </location>
</feature>
<keyword evidence="1" id="KW-0808">Transferase</keyword>
<dbReference type="InterPro" id="IPR016181">
    <property type="entry name" value="Acyl_CoA_acyltransferase"/>
</dbReference>
<keyword evidence="5" id="KW-0689">Ribosomal protein</keyword>
<keyword evidence="5" id="KW-0687">Ribonucleoprotein</keyword>
<dbReference type="GO" id="GO:0008999">
    <property type="term" value="F:protein-N-terminal-alanine acetyltransferase activity"/>
    <property type="evidence" value="ECO:0007669"/>
    <property type="project" value="TreeGrafter"/>
</dbReference>
<dbReference type="GO" id="GO:0005737">
    <property type="term" value="C:cytoplasm"/>
    <property type="evidence" value="ECO:0007669"/>
    <property type="project" value="TreeGrafter"/>
</dbReference>
<dbReference type="Gene3D" id="3.40.630.30">
    <property type="match status" value="1"/>
</dbReference>
<sequence>MNFPLADGVVLRPVAADDAEALAEAYTRNREHLRHWDPDRPDEFFTPEGQAARVKDQLEQRSTGRLVPYVLADGDTVVGCLNLNDIVLGPFRNAHLGYWVDARYNGRGLATAATLVACRVADERLRLHRIQAGTLLDNAASQRVLVKAGFEPIGVAPRYLHIDGAWQDHRLFQRILNERPPGS</sequence>
<dbReference type="InterPro" id="IPR051531">
    <property type="entry name" value="N-acetyltransferase"/>
</dbReference>
<comment type="similarity">
    <text evidence="3">Belongs to the acetyltransferase family. RimJ subfamily.</text>
</comment>
<dbReference type="EMBL" id="BMNH01000001">
    <property type="protein sequence ID" value="GGO60505.1"/>
    <property type="molecule type" value="Genomic_DNA"/>
</dbReference>
<protein>
    <submittedName>
        <fullName evidence="5">Ribosomal protein S5 alanine N-acetyltransferase</fullName>
    </submittedName>
</protein>
<reference evidence="5" key="1">
    <citation type="journal article" date="2014" name="Int. J. Syst. Evol. Microbiol.">
        <title>Complete genome sequence of Corynebacterium casei LMG S-19264T (=DSM 44701T), isolated from a smear-ripened cheese.</title>
        <authorList>
            <consortium name="US DOE Joint Genome Institute (JGI-PGF)"/>
            <person name="Walter F."/>
            <person name="Albersmeier A."/>
            <person name="Kalinowski J."/>
            <person name="Ruckert C."/>
        </authorList>
    </citation>
    <scope>NUCLEOTIDE SEQUENCE</scope>
    <source>
        <strain evidence="5">CGMCC 4.7368</strain>
    </source>
</reference>
<evidence type="ECO:0000313" key="5">
    <source>
        <dbReference type="EMBL" id="GGO60505.1"/>
    </source>
</evidence>
<dbReference type="PANTHER" id="PTHR43792">
    <property type="entry name" value="GNAT FAMILY, PUTATIVE (AFU_ORTHOLOGUE AFUA_3G00765)-RELATED-RELATED"/>
    <property type="match status" value="1"/>
</dbReference>
<accession>A0A917YR23</accession>